<dbReference type="InterPro" id="IPR000182">
    <property type="entry name" value="GNAT_dom"/>
</dbReference>
<dbReference type="Proteomes" id="UP000031386">
    <property type="component" value="Chromosome"/>
</dbReference>
<dbReference type="SUPFAM" id="SSF55729">
    <property type="entry name" value="Acyl-CoA N-acyltransferases (Nat)"/>
    <property type="match status" value="1"/>
</dbReference>
<dbReference type="AlphaFoldDB" id="A0A0B4S0X5"/>
<dbReference type="PANTHER" id="PTHR43415:SF4">
    <property type="entry name" value="N-ACETYLTRANSFERASE DOMAIN-CONTAINING PROTEIN"/>
    <property type="match status" value="1"/>
</dbReference>
<dbReference type="EMBL" id="CP009761">
    <property type="protein sequence ID" value="AIZ36395.1"/>
    <property type="molecule type" value="Genomic_DNA"/>
</dbReference>
<feature type="domain" description="N-acetyltransferase" evidence="1">
    <location>
        <begin position="2"/>
        <end position="166"/>
    </location>
</feature>
<dbReference type="RefSeq" id="WP_041953764.1">
    <property type="nucleotide sequence ID" value="NZ_CP009761.1"/>
</dbReference>
<dbReference type="Pfam" id="PF13302">
    <property type="entry name" value="Acetyltransf_3"/>
    <property type="match status" value="1"/>
</dbReference>
<evidence type="ECO:0000259" key="1">
    <source>
        <dbReference type="PROSITE" id="PS51186"/>
    </source>
</evidence>
<evidence type="ECO:0000313" key="2">
    <source>
        <dbReference type="EMBL" id="AIZ36395.1"/>
    </source>
</evidence>
<dbReference type="KEGG" id="pmic:NW74_03100"/>
<dbReference type="PROSITE" id="PS51186">
    <property type="entry name" value="GNAT"/>
    <property type="match status" value="1"/>
</dbReference>
<sequence>MIELKRIQRDDLRRLYDIEYSSKTPKWKEYDAPYFDDFEFKTYDEFILSSEIEFFLGERVKGIYFNDILVGIVSKYWENEKTRWLEIGIVIFDENFWSKGIGSKALSLWIDEIFNTEENLEHIGLTTWSGNIGMMKCSLKIGMTLEGKIRKVRYHNNIFYDSMKYGILKEEWRKQIEN</sequence>
<gene>
    <name evidence="2" type="ORF">NW74_03100</name>
</gene>
<evidence type="ECO:0000313" key="3">
    <source>
        <dbReference type="Proteomes" id="UP000031386"/>
    </source>
</evidence>
<dbReference type="OrthoDB" id="1700903at2"/>
<dbReference type="GO" id="GO:0016747">
    <property type="term" value="F:acyltransferase activity, transferring groups other than amino-acyl groups"/>
    <property type="evidence" value="ECO:0007669"/>
    <property type="project" value="InterPro"/>
</dbReference>
<proteinExistence type="predicted"/>
<accession>A0A0B4S0X5</accession>
<name>A0A0B4S0X5_9FIRM</name>
<keyword evidence="3" id="KW-1185">Reference proteome</keyword>
<keyword evidence="2" id="KW-0808">Transferase</keyword>
<dbReference type="Gene3D" id="3.40.630.30">
    <property type="match status" value="1"/>
</dbReference>
<protein>
    <submittedName>
        <fullName evidence="2">GNAT family acetyltransferase</fullName>
    </submittedName>
</protein>
<dbReference type="STRING" id="33033.NW74_03100"/>
<reference evidence="2 3" key="1">
    <citation type="submission" date="2014-10" db="EMBL/GenBank/DDBJ databases">
        <title>Complete genome sequence of Parvimonas micra KCOM 1535 (= ChDC B708).</title>
        <authorList>
            <person name="Kook J.-K."/>
            <person name="Park S.-N."/>
            <person name="Lim Y.K."/>
            <person name="Roh H."/>
        </authorList>
    </citation>
    <scope>NUCLEOTIDE SEQUENCE [LARGE SCALE GENOMIC DNA]</scope>
    <source>
        <strain evidence="3">KCOM 1535 / ChDC B708</strain>
    </source>
</reference>
<dbReference type="PANTHER" id="PTHR43415">
    <property type="entry name" value="SPERMIDINE N(1)-ACETYLTRANSFERASE"/>
    <property type="match status" value="1"/>
</dbReference>
<organism evidence="2 3">
    <name type="scientific">Parvimonas micra</name>
    <dbReference type="NCBI Taxonomy" id="33033"/>
    <lineage>
        <taxon>Bacteria</taxon>
        <taxon>Bacillati</taxon>
        <taxon>Bacillota</taxon>
        <taxon>Tissierellia</taxon>
        <taxon>Tissierellales</taxon>
        <taxon>Peptoniphilaceae</taxon>
        <taxon>Parvimonas</taxon>
    </lineage>
</organism>
<dbReference type="InterPro" id="IPR016181">
    <property type="entry name" value="Acyl_CoA_acyltransferase"/>
</dbReference>